<protein>
    <submittedName>
        <fullName evidence="1">Uncharacterized protein</fullName>
    </submittedName>
</protein>
<reference evidence="1" key="1">
    <citation type="journal article" date="2014" name="Front. Microbiol.">
        <title>High frequency of phylogenetically diverse reductive dehalogenase-homologous genes in deep subseafloor sedimentary metagenomes.</title>
        <authorList>
            <person name="Kawai M."/>
            <person name="Futagami T."/>
            <person name="Toyoda A."/>
            <person name="Takaki Y."/>
            <person name="Nishi S."/>
            <person name="Hori S."/>
            <person name="Arai W."/>
            <person name="Tsubouchi T."/>
            <person name="Morono Y."/>
            <person name="Uchiyama I."/>
            <person name="Ito T."/>
            <person name="Fujiyama A."/>
            <person name="Inagaki F."/>
            <person name="Takami H."/>
        </authorList>
    </citation>
    <scope>NUCLEOTIDE SEQUENCE</scope>
    <source>
        <strain evidence="1">Expedition CK06-06</strain>
    </source>
</reference>
<name>X1K0L5_9ZZZZ</name>
<comment type="caution">
    <text evidence="1">The sequence shown here is derived from an EMBL/GenBank/DDBJ whole genome shotgun (WGS) entry which is preliminary data.</text>
</comment>
<organism evidence="1">
    <name type="scientific">marine sediment metagenome</name>
    <dbReference type="NCBI Taxonomy" id="412755"/>
    <lineage>
        <taxon>unclassified sequences</taxon>
        <taxon>metagenomes</taxon>
        <taxon>ecological metagenomes</taxon>
    </lineage>
</organism>
<proteinExistence type="predicted"/>
<feature type="non-terminal residue" evidence="1">
    <location>
        <position position="1"/>
    </location>
</feature>
<gene>
    <name evidence="1" type="ORF">S03H2_71170</name>
</gene>
<dbReference type="AlphaFoldDB" id="X1K0L5"/>
<accession>X1K0L5</accession>
<dbReference type="EMBL" id="BARU01047528">
    <property type="protein sequence ID" value="GAI00018.1"/>
    <property type="molecule type" value="Genomic_DNA"/>
</dbReference>
<evidence type="ECO:0000313" key="1">
    <source>
        <dbReference type="EMBL" id="GAI00018.1"/>
    </source>
</evidence>
<sequence>SGNYLLIIIQPAGSNAYTTTFPAGICWANSTKVSVPTADNNRCIVSFVFDDEDGDKWYCQGTETFATDD</sequence>